<feature type="compositionally biased region" description="Pro residues" evidence="1">
    <location>
        <begin position="98"/>
        <end position="107"/>
    </location>
</feature>
<reference evidence="2" key="1">
    <citation type="journal article" date="2021" name="Evol. Appl.">
        <title>The genome of the Pyrenean desman and the effects of bottlenecks and inbreeding on the genomic landscape of an endangered species.</title>
        <authorList>
            <person name="Escoda L."/>
            <person name="Castresana J."/>
        </authorList>
    </citation>
    <scope>NUCLEOTIDE SEQUENCE</scope>
    <source>
        <strain evidence="2">IBE-C5619</strain>
    </source>
</reference>
<evidence type="ECO:0000313" key="3">
    <source>
        <dbReference type="Proteomes" id="UP000700334"/>
    </source>
</evidence>
<feature type="region of interest" description="Disordered" evidence="1">
    <location>
        <begin position="14"/>
        <end position="47"/>
    </location>
</feature>
<proteinExistence type="predicted"/>
<organism evidence="2 3">
    <name type="scientific">Galemys pyrenaicus</name>
    <name type="common">Iberian desman</name>
    <name type="synonym">Pyrenean desman</name>
    <dbReference type="NCBI Taxonomy" id="202257"/>
    <lineage>
        <taxon>Eukaryota</taxon>
        <taxon>Metazoa</taxon>
        <taxon>Chordata</taxon>
        <taxon>Craniata</taxon>
        <taxon>Vertebrata</taxon>
        <taxon>Euteleostomi</taxon>
        <taxon>Mammalia</taxon>
        <taxon>Eutheria</taxon>
        <taxon>Laurasiatheria</taxon>
        <taxon>Eulipotyphla</taxon>
        <taxon>Talpidae</taxon>
        <taxon>Galemys</taxon>
    </lineage>
</organism>
<dbReference type="EMBL" id="JAGFMF010011628">
    <property type="protein sequence ID" value="KAG8518629.1"/>
    <property type="molecule type" value="Genomic_DNA"/>
</dbReference>
<accession>A0A8J6AZE5</accession>
<sequence>MNFDQKAVKFLASFHIDRDRPRAHGPPRQGPLARRTRSSGRAGPGSRLERLCLRLLQMQGQPGAGARPGRRAAPGGADAVGRSQPLEEDGPHTGPQLLPRPEPAGAE</sequence>
<keyword evidence="3" id="KW-1185">Reference proteome</keyword>
<dbReference type="OrthoDB" id="406368at2759"/>
<evidence type="ECO:0000256" key="1">
    <source>
        <dbReference type="SAM" id="MobiDB-lite"/>
    </source>
</evidence>
<feature type="compositionally biased region" description="Low complexity" evidence="1">
    <location>
        <begin position="64"/>
        <end position="77"/>
    </location>
</feature>
<dbReference type="AlphaFoldDB" id="A0A8J6AZE5"/>
<name>A0A8J6AZE5_GALPY</name>
<protein>
    <submittedName>
        <fullName evidence="2">Uncharacterized protein</fullName>
    </submittedName>
</protein>
<evidence type="ECO:0000313" key="2">
    <source>
        <dbReference type="EMBL" id="KAG8518629.1"/>
    </source>
</evidence>
<gene>
    <name evidence="2" type="ORF">J0S82_018108</name>
</gene>
<feature type="region of interest" description="Disordered" evidence="1">
    <location>
        <begin position="59"/>
        <end position="107"/>
    </location>
</feature>
<comment type="caution">
    <text evidence="2">The sequence shown here is derived from an EMBL/GenBank/DDBJ whole genome shotgun (WGS) entry which is preliminary data.</text>
</comment>
<dbReference type="Proteomes" id="UP000700334">
    <property type="component" value="Unassembled WGS sequence"/>
</dbReference>